<dbReference type="Gene3D" id="3.40.50.300">
    <property type="entry name" value="P-loop containing nucleotide triphosphate hydrolases"/>
    <property type="match status" value="1"/>
</dbReference>
<sequence length="304" mass="34279">MTTVDVVASHILKHLPNHAKPLFVAVQGPQGSGKTYLSAQLRNYLTSHPHNLRTALLSIDDLYLPHSKLVELAQSQPPNPLWQGRGPPGTHDVELGIRVLSSLKDGVQDVEIPRFDKSLHDGQGDRLPMDGSGVVIKQPPPMDVVILEGWCVGFHPITQSELENRWDGIWKEEREKLGLPGGSLCSRNDVERINKALISYGQLWNFFDVFIEIKPSYNGDSPLLSRHHIVYQWRLEQERHMRAKNGGKGMPDDAVKEFVDRYIPGYVFFGDVSSNAETNPQKWLGKSLTVVINNQRELQRAVEF</sequence>
<name>A0A8H7F8C0_AGABI</name>
<reference evidence="1 2" key="1">
    <citation type="journal article" name="Sci. Rep.">
        <title>Telomere-to-telomere assembled and centromere annotated genomes of the two main subspecies of the button mushroom Agaricus bisporus reveal especially polymorphic chromosome ends.</title>
        <authorList>
            <person name="Sonnenberg A.S.M."/>
            <person name="Sedaghat-Telgerd N."/>
            <person name="Lavrijssen B."/>
            <person name="Ohm R.A."/>
            <person name="Hendrickx P.M."/>
            <person name="Scholtmeijer K."/>
            <person name="Baars J.J.P."/>
            <person name="van Peer A."/>
        </authorList>
    </citation>
    <scope>NUCLEOTIDE SEQUENCE [LARGE SCALE GENOMIC DNA]</scope>
    <source>
        <strain evidence="1 2">H119_p4</strain>
    </source>
</reference>
<dbReference type="InterPro" id="IPR027417">
    <property type="entry name" value="P-loop_NTPase"/>
</dbReference>
<dbReference type="Proteomes" id="UP000629468">
    <property type="component" value="Unassembled WGS sequence"/>
</dbReference>
<gene>
    <name evidence="1" type="ORF">Agabi119p4_2067</name>
</gene>
<dbReference type="EMBL" id="JABXXO010000003">
    <property type="protein sequence ID" value="KAF7782691.1"/>
    <property type="molecule type" value="Genomic_DNA"/>
</dbReference>
<dbReference type="PANTHER" id="PTHR10285">
    <property type="entry name" value="URIDINE KINASE"/>
    <property type="match status" value="1"/>
</dbReference>
<proteinExistence type="predicted"/>
<evidence type="ECO:0000313" key="2">
    <source>
        <dbReference type="Proteomes" id="UP000629468"/>
    </source>
</evidence>
<protein>
    <recommendedName>
        <fullName evidence="3">P-loop containing nucleoside triphosphate hydrolase protein</fullName>
    </recommendedName>
</protein>
<evidence type="ECO:0008006" key="3">
    <source>
        <dbReference type="Google" id="ProtNLM"/>
    </source>
</evidence>
<comment type="caution">
    <text evidence="1">The sequence shown here is derived from an EMBL/GenBank/DDBJ whole genome shotgun (WGS) entry which is preliminary data.</text>
</comment>
<organism evidence="1 2">
    <name type="scientific">Agaricus bisporus var. burnettii</name>
    <dbReference type="NCBI Taxonomy" id="192524"/>
    <lineage>
        <taxon>Eukaryota</taxon>
        <taxon>Fungi</taxon>
        <taxon>Dikarya</taxon>
        <taxon>Basidiomycota</taxon>
        <taxon>Agaricomycotina</taxon>
        <taxon>Agaricomycetes</taxon>
        <taxon>Agaricomycetidae</taxon>
        <taxon>Agaricales</taxon>
        <taxon>Agaricineae</taxon>
        <taxon>Agaricaceae</taxon>
        <taxon>Agaricus</taxon>
    </lineage>
</organism>
<accession>A0A8H7F8C0</accession>
<evidence type="ECO:0000313" key="1">
    <source>
        <dbReference type="EMBL" id="KAF7782691.1"/>
    </source>
</evidence>
<dbReference type="SUPFAM" id="SSF52540">
    <property type="entry name" value="P-loop containing nucleoside triphosphate hydrolases"/>
    <property type="match status" value="1"/>
</dbReference>
<dbReference type="AlphaFoldDB" id="A0A8H7F8C0"/>